<dbReference type="InterPro" id="IPR011006">
    <property type="entry name" value="CheY-like_superfamily"/>
</dbReference>
<feature type="domain" description="Histidine kinase" evidence="12">
    <location>
        <begin position="204"/>
        <end position="452"/>
    </location>
</feature>
<dbReference type="CDD" id="cd00088">
    <property type="entry name" value="HPT"/>
    <property type="match status" value="1"/>
</dbReference>
<comment type="catalytic activity">
    <reaction evidence="1">
        <text>ATP + protein L-histidine = ADP + protein N-phospho-L-histidine.</text>
        <dbReference type="EC" id="2.7.13.3"/>
    </reaction>
</comment>
<dbReference type="Pfam" id="PF02518">
    <property type="entry name" value="HATPase_c"/>
    <property type="match status" value="1"/>
</dbReference>
<feature type="domain" description="CheW-like" evidence="14">
    <location>
        <begin position="454"/>
        <end position="589"/>
    </location>
</feature>
<dbReference type="AlphaFoldDB" id="A0A7X6DDZ9"/>
<evidence type="ECO:0000259" key="12">
    <source>
        <dbReference type="PROSITE" id="PS50109"/>
    </source>
</evidence>
<feature type="domain" description="HPt" evidence="15">
    <location>
        <begin position="5"/>
        <end position="116"/>
    </location>
</feature>
<dbReference type="SUPFAM" id="SSF50341">
    <property type="entry name" value="CheW-like"/>
    <property type="match status" value="1"/>
</dbReference>
<dbReference type="SMART" id="SM00448">
    <property type="entry name" value="REC"/>
    <property type="match status" value="1"/>
</dbReference>
<dbReference type="SUPFAM" id="SSF55874">
    <property type="entry name" value="ATPase domain of HSP90 chaperone/DNA topoisomerase II/histidine kinase"/>
    <property type="match status" value="1"/>
</dbReference>
<feature type="modified residue" description="Phosphohistidine" evidence="9">
    <location>
        <position position="55"/>
    </location>
</feature>
<dbReference type="Pfam" id="PF00072">
    <property type="entry name" value="Response_reg"/>
    <property type="match status" value="1"/>
</dbReference>
<dbReference type="InterPro" id="IPR008207">
    <property type="entry name" value="Sig_transdc_His_kin_Hpt_dom"/>
</dbReference>
<dbReference type="SUPFAM" id="SSF52172">
    <property type="entry name" value="CheY-like"/>
    <property type="match status" value="1"/>
</dbReference>
<feature type="region of interest" description="Disordered" evidence="11">
    <location>
        <begin position="139"/>
        <end position="172"/>
    </location>
</feature>
<dbReference type="EC" id="2.7.13.3" evidence="2"/>
<evidence type="ECO:0000256" key="2">
    <source>
        <dbReference type="ARBA" id="ARBA00012438"/>
    </source>
</evidence>
<feature type="domain" description="Response regulatory" evidence="13">
    <location>
        <begin position="610"/>
        <end position="726"/>
    </location>
</feature>
<dbReference type="PANTHER" id="PTHR43395:SF1">
    <property type="entry name" value="CHEMOTAXIS PROTEIN CHEA"/>
    <property type="match status" value="1"/>
</dbReference>
<dbReference type="SMART" id="SM00260">
    <property type="entry name" value="CheW"/>
    <property type="match status" value="1"/>
</dbReference>
<dbReference type="Gene3D" id="1.20.120.160">
    <property type="entry name" value="HPT domain"/>
    <property type="match status" value="1"/>
</dbReference>
<dbReference type="Pfam" id="PF01627">
    <property type="entry name" value="Hpt"/>
    <property type="match status" value="1"/>
</dbReference>
<evidence type="ECO:0000256" key="4">
    <source>
        <dbReference type="ARBA" id="ARBA00022553"/>
    </source>
</evidence>
<evidence type="ECO:0000256" key="11">
    <source>
        <dbReference type="SAM" id="MobiDB-lite"/>
    </source>
</evidence>
<dbReference type="FunFam" id="3.30.565.10:FF:000016">
    <property type="entry name" value="Chemotaxis protein CheA, putative"/>
    <property type="match status" value="1"/>
</dbReference>
<dbReference type="InterPro" id="IPR001789">
    <property type="entry name" value="Sig_transdc_resp-reg_receiver"/>
</dbReference>
<dbReference type="Gene3D" id="3.40.50.2300">
    <property type="match status" value="1"/>
</dbReference>
<keyword evidence="17" id="KW-1185">Reference proteome</keyword>
<keyword evidence="4 10" id="KW-0597">Phosphoprotein</keyword>
<dbReference type="InterPro" id="IPR003594">
    <property type="entry name" value="HATPase_dom"/>
</dbReference>
<evidence type="ECO:0000256" key="9">
    <source>
        <dbReference type="PROSITE-ProRule" id="PRU00110"/>
    </source>
</evidence>
<evidence type="ECO:0000256" key="1">
    <source>
        <dbReference type="ARBA" id="ARBA00000085"/>
    </source>
</evidence>
<evidence type="ECO:0000313" key="17">
    <source>
        <dbReference type="Proteomes" id="UP000521868"/>
    </source>
</evidence>
<dbReference type="Pfam" id="PF01584">
    <property type="entry name" value="CheW"/>
    <property type="match status" value="1"/>
</dbReference>
<dbReference type="PROSITE" id="PS50851">
    <property type="entry name" value="CHEW"/>
    <property type="match status" value="1"/>
</dbReference>
<evidence type="ECO:0000256" key="8">
    <source>
        <dbReference type="ARBA" id="ARBA00035100"/>
    </source>
</evidence>
<evidence type="ECO:0000259" key="14">
    <source>
        <dbReference type="PROSITE" id="PS50851"/>
    </source>
</evidence>
<feature type="compositionally biased region" description="Low complexity" evidence="11">
    <location>
        <begin position="146"/>
        <end position="165"/>
    </location>
</feature>
<keyword evidence="5" id="KW-0808">Transferase</keyword>
<protein>
    <recommendedName>
        <fullName evidence="3">Chemotaxis protein CheA</fullName>
        <ecNumber evidence="2">2.7.13.3</ecNumber>
    </recommendedName>
</protein>
<reference evidence="16 17" key="1">
    <citation type="journal article" date="2020" name="Nature">
        <title>Bacterial chemolithoautotrophy via manganese oxidation.</title>
        <authorList>
            <person name="Yu H."/>
            <person name="Leadbetter J.R."/>
        </authorList>
    </citation>
    <scope>NUCLEOTIDE SEQUENCE [LARGE SCALE GENOMIC DNA]</scope>
    <source>
        <strain evidence="16 17">RBP-1</strain>
    </source>
</reference>
<dbReference type="SMART" id="SM00387">
    <property type="entry name" value="HATPase_c"/>
    <property type="match status" value="1"/>
</dbReference>
<evidence type="ECO:0000256" key="7">
    <source>
        <dbReference type="ARBA" id="ARBA00023012"/>
    </source>
</evidence>
<dbReference type="InterPro" id="IPR036061">
    <property type="entry name" value="CheW-like_dom_sf"/>
</dbReference>
<dbReference type="InterPro" id="IPR051315">
    <property type="entry name" value="Bact_Chemotaxis_CheA"/>
</dbReference>
<dbReference type="InterPro" id="IPR004358">
    <property type="entry name" value="Sig_transdc_His_kin-like_C"/>
</dbReference>
<dbReference type="GO" id="GO:0000155">
    <property type="term" value="F:phosphorelay sensor kinase activity"/>
    <property type="evidence" value="ECO:0007669"/>
    <property type="project" value="UniProtKB-ARBA"/>
</dbReference>
<dbReference type="PRINTS" id="PR00344">
    <property type="entry name" value="BCTRLSENSOR"/>
</dbReference>
<dbReference type="InterPro" id="IPR002545">
    <property type="entry name" value="CheW-lke_dom"/>
</dbReference>
<evidence type="ECO:0000313" key="16">
    <source>
        <dbReference type="EMBL" id="NKE65420.1"/>
    </source>
</evidence>
<name>A0A7X6DDZ9_9BURK</name>
<dbReference type="Gene3D" id="3.30.565.10">
    <property type="entry name" value="Histidine kinase-like ATPase, C-terminal domain"/>
    <property type="match status" value="1"/>
</dbReference>
<dbReference type="PANTHER" id="PTHR43395">
    <property type="entry name" value="SENSOR HISTIDINE KINASE CHEA"/>
    <property type="match status" value="1"/>
</dbReference>
<dbReference type="PROSITE" id="PS50109">
    <property type="entry name" value="HIS_KIN"/>
    <property type="match status" value="1"/>
</dbReference>
<proteinExistence type="predicted"/>
<dbReference type="SUPFAM" id="SSF47226">
    <property type="entry name" value="Histidine-containing phosphotransfer domain, HPT domain"/>
    <property type="match status" value="1"/>
</dbReference>
<evidence type="ECO:0000259" key="13">
    <source>
        <dbReference type="PROSITE" id="PS50110"/>
    </source>
</evidence>
<accession>A0A7X6DDZ9</accession>
<dbReference type="GO" id="GO:0006935">
    <property type="term" value="P:chemotaxis"/>
    <property type="evidence" value="ECO:0007669"/>
    <property type="project" value="InterPro"/>
</dbReference>
<evidence type="ECO:0000259" key="15">
    <source>
        <dbReference type="PROSITE" id="PS50894"/>
    </source>
</evidence>
<evidence type="ECO:0000256" key="10">
    <source>
        <dbReference type="PROSITE-ProRule" id="PRU00169"/>
    </source>
</evidence>
<dbReference type="Proteomes" id="UP000521868">
    <property type="component" value="Unassembled WGS sequence"/>
</dbReference>
<dbReference type="Gene3D" id="2.30.30.40">
    <property type="entry name" value="SH3 Domains"/>
    <property type="match status" value="1"/>
</dbReference>
<dbReference type="SMART" id="SM00073">
    <property type="entry name" value="HPT"/>
    <property type="match status" value="1"/>
</dbReference>
<keyword evidence="6" id="KW-0418">Kinase</keyword>
<dbReference type="PROSITE" id="PS50110">
    <property type="entry name" value="RESPONSE_REGULATORY"/>
    <property type="match status" value="1"/>
</dbReference>
<comment type="function">
    <text evidence="8">Involved in the transmission of sensory signals from the chemoreceptors to the flagellar motors. CheA is autophosphorylated; it can transfer its phosphate group to either CheB or CheY.</text>
</comment>
<dbReference type="PROSITE" id="PS50894">
    <property type="entry name" value="HPT"/>
    <property type="match status" value="1"/>
</dbReference>
<evidence type="ECO:0000256" key="6">
    <source>
        <dbReference type="ARBA" id="ARBA00022777"/>
    </source>
</evidence>
<keyword evidence="7" id="KW-0902">Two-component regulatory system</keyword>
<organism evidence="16 17">
    <name type="scientific">Ramlibacter lithotrophicus</name>
    <dbReference type="NCBI Taxonomy" id="2606681"/>
    <lineage>
        <taxon>Bacteria</taxon>
        <taxon>Pseudomonadati</taxon>
        <taxon>Pseudomonadota</taxon>
        <taxon>Betaproteobacteria</taxon>
        <taxon>Burkholderiales</taxon>
        <taxon>Comamonadaceae</taxon>
        <taxon>Ramlibacter</taxon>
    </lineage>
</organism>
<dbReference type="InterPro" id="IPR036890">
    <property type="entry name" value="HATPase_C_sf"/>
</dbReference>
<comment type="caution">
    <text evidence="16">The sequence shown here is derived from an EMBL/GenBank/DDBJ whole genome shotgun (WGS) entry which is preliminary data.</text>
</comment>
<dbReference type="InterPro" id="IPR036641">
    <property type="entry name" value="HPT_dom_sf"/>
</dbReference>
<dbReference type="RefSeq" id="WP_168106541.1">
    <property type="nucleotide sequence ID" value="NZ_VTOX01000002.1"/>
</dbReference>
<evidence type="ECO:0000256" key="3">
    <source>
        <dbReference type="ARBA" id="ARBA00021495"/>
    </source>
</evidence>
<evidence type="ECO:0000256" key="5">
    <source>
        <dbReference type="ARBA" id="ARBA00022679"/>
    </source>
</evidence>
<feature type="modified residue" description="4-aspartylphosphate" evidence="10">
    <location>
        <position position="659"/>
    </location>
</feature>
<dbReference type="InterPro" id="IPR005467">
    <property type="entry name" value="His_kinase_dom"/>
</dbReference>
<gene>
    <name evidence="16" type="ORF">RAMLITH_06265</name>
</gene>
<dbReference type="EMBL" id="VTOX01000002">
    <property type="protein sequence ID" value="NKE65420.1"/>
    <property type="molecule type" value="Genomic_DNA"/>
</dbReference>
<sequence length="727" mass="75345">MTGTGASFERKLSEIFAAEAAEHVQRMQACLLELEGGAAGGDAARSVQLLFRATHSLKGATRAVGRRDVETMCHAMETLLVALQRGRLEWSRALGDVLYDAAGAIQRHVARAPDAAAAGELAALLPRLEQFGAAGRTSGAESGVRAAPPAAAAAPLARPEPAQPAGAERAAPETVRIAAEHLERLLHDVEELVAVKLGIDRRTQSAAGARTSLATLQAAAGAAPGAQAAALADHGRQLRAVAAAAERDRRELEVAVAALLANVKKALLLPAASLMPFLVATVRELARSQARDVQLRMEGDHVQLDRRLLQELREPLVHLLRNAIAHGIEPADVRARHGKPPKGQLTVTLAPRSGGRVVVTVADDGGGIETARLAQAARDAGMAVPAQPQRGDLLELVFGSGVSTAEQLTHVAGRGEGLAIVRDTVERLGGTVAVDSAAGRGTAFTMDLPLSLATLRAVEVRASGQSYLVPTVQVDRCVRFRPGELGPVGTRLTAPIGDRRVPVVSLSALLGSTGAPVVGAGTISCLVLRSGERFTAVAVDQVCSEQEVLSKPVGRGLTKSPIVSGAALAASGLTLPILNAAELVRLATADGQPGAAPMVLAAAERRAPRTILLAEDSITSRTLLKNVLELAGYEVELAADGVQALARLRAGRFDAVVSDIEMPNLDGIGLTRAIRADAALAGLPVILVTSLASREDRERGAEAGASAYIAKSSFDQGNLLQAIAELT</sequence>